<feature type="transmembrane region" description="Helical" evidence="10">
    <location>
        <begin position="195"/>
        <end position="217"/>
    </location>
</feature>
<evidence type="ECO:0000256" key="1">
    <source>
        <dbReference type="ARBA" id="ARBA00004651"/>
    </source>
</evidence>
<feature type="domain" description="Cation/H+ exchanger transmembrane" evidence="11">
    <location>
        <begin position="17"/>
        <end position="407"/>
    </location>
</feature>
<keyword evidence="2" id="KW-0813">Transport</keyword>
<evidence type="ECO:0000256" key="8">
    <source>
        <dbReference type="ARBA" id="ARBA00023136"/>
    </source>
</evidence>
<keyword evidence="9" id="KW-0739">Sodium transport</keyword>
<keyword evidence="8 10" id="KW-0472">Membrane</keyword>
<dbReference type="InterPro" id="IPR004709">
    <property type="entry name" value="NaH_exchanger"/>
</dbReference>
<evidence type="ECO:0000313" key="13">
    <source>
        <dbReference type="Proteomes" id="UP000636505"/>
    </source>
</evidence>
<keyword evidence="7" id="KW-0406">Ion transport</keyword>
<evidence type="ECO:0000313" key="12">
    <source>
        <dbReference type="EMBL" id="MBE9080259.1"/>
    </source>
</evidence>
<keyword evidence="4 10" id="KW-0812">Transmembrane</keyword>
<feature type="transmembrane region" description="Helical" evidence="10">
    <location>
        <begin position="280"/>
        <end position="301"/>
    </location>
</feature>
<protein>
    <submittedName>
        <fullName evidence="12">Sodium:proton antiporter</fullName>
    </submittedName>
</protein>
<sequence length="678" mass="73785">MEFPLLTFEITILGLLLVACLAAIGLKRIHFPYTVGLVIVGFLIRLVGDRVPEETLLVNLELSHDAILFLFLPPLVFESALNLNARLLMRNIGPVLTLAIPGLLIATGVVGAMMASLTSLSWTESLLFGALISATDPVAVVALFKELGVAQQLVVLMEGESLLNDATAIVIFNLILAAVTAPVDGSLITQGGREFFVSFFGGILVGVIAAWLASYLLSLAQRRPLIQSTFSLILAYGVFILAEHFLHISGVIAVVSAGLVTSWLISLQLKPETRSFLKEFWEYISFLANSLIFLLVGIATAKVLGEVDGMGALGLGLGVAIAAVFLSRAIVIFGLLPLTNRFHAAPTVNRPEQAILFWGGLRGAVALALALSLNPAQVSRDFVIALTLGVALFTLLIPGTTIGWLVRRLGLDKPTILDQIEQAEALSAAHQRALKALDHFHPLAGRHEGEIHAERQQSQQALDRASQQLNDLWQSLEKDLPMLNQAMWLQALMIEQKGYRRLHDQGFISEAALLRLEVGVSIRQDAVLAGQLPPPALAPTTLMTRLEYSLIKGLRQLLPTTRWRRQQSLKFSNEEYECDLAIAQISESVLDRLRELIYGEKKAARLMAACLDFYTQASQTAQARLTDCAQRHSAAVQQFERRIAARVASLGREEAIANLVEAGAISESVAQTVCDQID</sequence>
<dbReference type="GO" id="GO:0015386">
    <property type="term" value="F:potassium:proton antiporter activity"/>
    <property type="evidence" value="ECO:0007669"/>
    <property type="project" value="TreeGrafter"/>
</dbReference>
<dbReference type="Gene3D" id="6.10.140.1330">
    <property type="match status" value="1"/>
</dbReference>
<evidence type="ECO:0000256" key="9">
    <source>
        <dbReference type="ARBA" id="ARBA00023201"/>
    </source>
</evidence>
<dbReference type="AlphaFoldDB" id="A0A8J7AWH2"/>
<name>A0A8J7AWH2_9CYAN</name>
<dbReference type="InterPro" id="IPR018422">
    <property type="entry name" value="Cation/H_exchanger_CPA1"/>
</dbReference>
<accession>A0A8J7AWH2</accession>
<dbReference type="GO" id="GO:0015385">
    <property type="term" value="F:sodium:proton antiporter activity"/>
    <property type="evidence" value="ECO:0007669"/>
    <property type="project" value="InterPro"/>
</dbReference>
<dbReference type="InterPro" id="IPR006153">
    <property type="entry name" value="Cation/H_exchanger_TM"/>
</dbReference>
<feature type="transmembrane region" description="Helical" evidence="10">
    <location>
        <begin position="67"/>
        <end position="83"/>
    </location>
</feature>
<reference evidence="12" key="1">
    <citation type="submission" date="2020-10" db="EMBL/GenBank/DDBJ databases">
        <authorList>
            <person name="Castelo-Branco R."/>
            <person name="Eusebio N."/>
            <person name="Adriana R."/>
            <person name="Vieira A."/>
            <person name="Brugerolle De Fraissinette N."/>
            <person name="Rezende De Castro R."/>
            <person name="Schneider M.P."/>
            <person name="Vasconcelos V."/>
            <person name="Leao P.N."/>
        </authorList>
    </citation>
    <scope>NUCLEOTIDE SEQUENCE</scope>
    <source>
        <strain evidence="12">LEGE 07310</strain>
    </source>
</reference>
<dbReference type="PANTHER" id="PTHR10110:SF86">
    <property type="entry name" value="SODIUM_HYDROGEN EXCHANGER 7"/>
    <property type="match status" value="1"/>
</dbReference>
<evidence type="ECO:0000256" key="5">
    <source>
        <dbReference type="ARBA" id="ARBA00022989"/>
    </source>
</evidence>
<dbReference type="GO" id="GO:0051453">
    <property type="term" value="P:regulation of intracellular pH"/>
    <property type="evidence" value="ECO:0007669"/>
    <property type="project" value="TreeGrafter"/>
</dbReference>
<keyword evidence="6" id="KW-0915">Sodium</keyword>
<proteinExistence type="predicted"/>
<evidence type="ECO:0000256" key="10">
    <source>
        <dbReference type="SAM" id="Phobius"/>
    </source>
</evidence>
<dbReference type="GO" id="GO:0098719">
    <property type="term" value="P:sodium ion import across plasma membrane"/>
    <property type="evidence" value="ECO:0007669"/>
    <property type="project" value="TreeGrafter"/>
</dbReference>
<feature type="transmembrane region" description="Helical" evidence="10">
    <location>
        <begin position="224"/>
        <end position="242"/>
    </location>
</feature>
<keyword evidence="5 10" id="KW-1133">Transmembrane helix</keyword>
<dbReference type="Proteomes" id="UP000636505">
    <property type="component" value="Unassembled WGS sequence"/>
</dbReference>
<feature type="transmembrane region" description="Helical" evidence="10">
    <location>
        <begin position="6"/>
        <end position="24"/>
    </location>
</feature>
<feature type="transmembrane region" description="Helical" evidence="10">
    <location>
        <begin position="313"/>
        <end position="336"/>
    </location>
</feature>
<feature type="transmembrane region" description="Helical" evidence="10">
    <location>
        <begin position="248"/>
        <end position="268"/>
    </location>
</feature>
<gene>
    <name evidence="12" type="ORF">IQ241_23725</name>
</gene>
<evidence type="ECO:0000259" key="11">
    <source>
        <dbReference type="Pfam" id="PF00999"/>
    </source>
</evidence>
<keyword evidence="3" id="KW-1003">Cell membrane</keyword>
<evidence type="ECO:0000256" key="4">
    <source>
        <dbReference type="ARBA" id="ARBA00022692"/>
    </source>
</evidence>
<dbReference type="Pfam" id="PF00999">
    <property type="entry name" value="Na_H_Exchanger"/>
    <property type="match status" value="1"/>
</dbReference>
<feature type="transmembrane region" description="Helical" evidence="10">
    <location>
        <begin position="382"/>
        <end position="406"/>
    </location>
</feature>
<dbReference type="EMBL" id="JADEXG010000096">
    <property type="protein sequence ID" value="MBE9080259.1"/>
    <property type="molecule type" value="Genomic_DNA"/>
</dbReference>
<dbReference type="PANTHER" id="PTHR10110">
    <property type="entry name" value="SODIUM/HYDROGEN EXCHANGER"/>
    <property type="match status" value="1"/>
</dbReference>
<evidence type="ECO:0000256" key="6">
    <source>
        <dbReference type="ARBA" id="ARBA00023053"/>
    </source>
</evidence>
<dbReference type="GO" id="GO:0005886">
    <property type="term" value="C:plasma membrane"/>
    <property type="evidence" value="ECO:0007669"/>
    <property type="project" value="UniProtKB-SubCell"/>
</dbReference>
<dbReference type="PRINTS" id="PR01084">
    <property type="entry name" value="NAHEXCHNGR"/>
</dbReference>
<evidence type="ECO:0000256" key="7">
    <source>
        <dbReference type="ARBA" id="ARBA00023065"/>
    </source>
</evidence>
<organism evidence="12 13">
    <name type="scientific">Vasconcelosia minhoensis LEGE 07310</name>
    <dbReference type="NCBI Taxonomy" id="915328"/>
    <lineage>
        <taxon>Bacteria</taxon>
        <taxon>Bacillati</taxon>
        <taxon>Cyanobacteriota</taxon>
        <taxon>Cyanophyceae</taxon>
        <taxon>Nodosilineales</taxon>
        <taxon>Cymatolegaceae</taxon>
        <taxon>Vasconcelosia</taxon>
        <taxon>Vasconcelosia minhoensis</taxon>
    </lineage>
</organism>
<evidence type="ECO:0000256" key="3">
    <source>
        <dbReference type="ARBA" id="ARBA00022475"/>
    </source>
</evidence>
<feature type="transmembrane region" description="Helical" evidence="10">
    <location>
        <begin position="165"/>
        <end position="183"/>
    </location>
</feature>
<dbReference type="RefSeq" id="WP_193912029.1">
    <property type="nucleotide sequence ID" value="NZ_JADEXG010000096.1"/>
</dbReference>
<evidence type="ECO:0000256" key="2">
    <source>
        <dbReference type="ARBA" id="ARBA00022448"/>
    </source>
</evidence>
<feature type="transmembrane region" description="Helical" evidence="10">
    <location>
        <begin position="356"/>
        <end position="376"/>
    </location>
</feature>
<keyword evidence="13" id="KW-1185">Reference proteome</keyword>
<feature type="transmembrane region" description="Helical" evidence="10">
    <location>
        <begin position="95"/>
        <end position="114"/>
    </location>
</feature>
<comment type="caution">
    <text evidence="12">The sequence shown here is derived from an EMBL/GenBank/DDBJ whole genome shotgun (WGS) entry which is preliminary data.</text>
</comment>
<feature type="transmembrane region" description="Helical" evidence="10">
    <location>
        <begin position="31"/>
        <end position="47"/>
    </location>
</feature>
<comment type="subcellular location">
    <subcellularLocation>
        <location evidence="1">Cell membrane</location>
        <topology evidence="1">Multi-pass membrane protein</topology>
    </subcellularLocation>
</comment>